<dbReference type="EMBL" id="CADEBD010000443">
    <property type="protein sequence ID" value="CAB3255852.1"/>
    <property type="molecule type" value="Genomic_DNA"/>
</dbReference>
<dbReference type="AlphaFoldDB" id="A0A8S1B0N8"/>
<comment type="caution">
    <text evidence="1">The sequence shown here is derived from an EMBL/GenBank/DDBJ whole genome shotgun (WGS) entry which is preliminary data.</text>
</comment>
<name>A0A8S1B0N8_ARCPL</name>
<dbReference type="Proteomes" id="UP000494256">
    <property type="component" value="Unassembled WGS sequence"/>
</dbReference>
<proteinExistence type="predicted"/>
<evidence type="ECO:0000313" key="1">
    <source>
        <dbReference type="EMBL" id="CAB3255852.1"/>
    </source>
</evidence>
<evidence type="ECO:0000313" key="2">
    <source>
        <dbReference type="Proteomes" id="UP000494256"/>
    </source>
</evidence>
<organism evidence="1 2">
    <name type="scientific">Arctia plantaginis</name>
    <name type="common">Wood tiger moth</name>
    <name type="synonym">Phalaena plantaginis</name>
    <dbReference type="NCBI Taxonomy" id="874455"/>
    <lineage>
        <taxon>Eukaryota</taxon>
        <taxon>Metazoa</taxon>
        <taxon>Ecdysozoa</taxon>
        <taxon>Arthropoda</taxon>
        <taxon>Hexapoda</taxon>
        <taxon>Insecta</taxon>
        <taxon>Pterygota</taxon>
        <taxon>Neoptera</taxon>
        <taxon>Endopterygota</taxon>
        <taxon>Lepidoptera</taxon>
        <taxon>Glossata</taxon>
        <taxon>Ditrysia</taxon>
        <taxon>Noctuoidea</taxon>
        <taxon>Erebidae</taxon>
        <taxon>Arctiinae</taxon>
        <taxon>Arctia</taxon>
    </lineage>
</organism>
<reference evidence="1 2" key="1">
    <citation type="submission" date="2020-04" db="EMBL/GenBank/DDBJ databases">
        <authorList>
            <person name="Wallbank WR R."/>
            <person name="Pardo Diaz C."/>
            <person name="Kozak K."/>
            <person name="Martin S."/>
            <person name="Jiggins C."/>
            <person name="Moest M."/>
            <person name="Warren A I."/>
            <person name="Byers J.R.P. K."/>
            <person name="Montejo-Kovacevich G."/>
            <person name="Yen C E."/>
        </authorList>
    </citation>
    <scope>NUCLEOTIDE SEQUENCE [LARGE SCALE GENOMIC DNA]</scope>
</reference>
<gene>
    <name evidence="1" type="ORF">APLA_LOCUS15446</name>
</gene>
<protein>
    <submittedName>
        <fullName evidence="1">Uncharacterized protein</fullName>
    </submittedName>
</protein>
<sequence>MFRSITQRLRQRDDEFDVFGKNVADKLRSMTTQQKMLAEKLINDVVFNGQMEQLSLDSKLTVRPEKENTNNNTERFNNNNMAINGPQYQYQVPVATHCQQLYLSAPECTESSILTSTALTNPQFSGTANLQQFVPDTSNTLQYVTPE</sequence>
<dbReference type="OrthoDB" id="191192at2759"/>
<accession>A0A8S1B0N8</accession>